<dbReference type="Pfam" id="PF17906">
    <property type="entry name" value="HTH_48"/>
    <property type="match status" value="1"/>
</dbReference>
<dbReference type="PANTHER" id="PTHR46060">
    <property type="entry name" value="MARINER MOS1 TRANSPOSASE-LIKE PROTEIN"/>
    <property type="match status" value="1"/>
</dbReference>
<dbReference type="InterPro" id="IPR041426">
    <property type="entry name" value="Mos1_HTH"/>
</dbReference>
<reference evidence="3" key="1">
    <citation type="submission" date="2025-08" db="UniProtKB">
        <authorList>
            <consortium name="RefSeq"/>
        </authorList>
    </citation>
    <scope>IDENTIFICATION</scope>
</reference>
<feature type="domain" description="Mos1 transposase HTH" evidence="1">
    <location>
        <begin position="8"/>
        <end position="54"/>
    </location>
</feature>
<dbReference type="PANTHER" id="PTHR46060:SF2">
    <property type="entry name" value="HISTONE-LYSINE N-METHYLTRANSFERASE SETMAR"/>
    <property type="match status" value="1"/>
</dbReference>
<protein>
    <submittedName>
        <fullName evidence="3">Histone-lysine N-methyltransferase SETMAR-like</fullName>
    </submittedName>
</protein>
<evidence type="ECO:0000313" key="3">
    <source>
        <dbReference type="RefSeq" id="XP_065663023.1"/>
    </source>
</evidence>
<name>A0ABM4CMH8_HYDVU</name>
<evidence type="ECO:0000313" key="2">
    <source>
        <dbReference type="Proteomes" id="UP001652625"/>
    </source>
</evidence>
<organism evidence="2 3">
    <name type="scientific">Hydra vulgaris</name>
    <name type="common">Hydra</name>
    <name type="synonym">Hydra attenuata</name>
    <dbReference type="NCBI Taxonomy" id="6087"/>
    <lineage>
        <taxon>Eukaryota</taxon>
        <taxon>Metazoa</taxon>
        <taxon>Cnidaria</taxon>
        <taxon>Hydrozoa</taxon>
        <taxon>Hydroidolina</taxon>
        <taxon>Anthoathecata</taxon>
        <taxon>Aplanulata</taxon>
        <taxon>Hydridae</taxon>
        <taxon>Hydra</taxon>
    </lineage>
</organism>
<dbReference type="RefSeq" id="XP_065663023.1">
    <property type="nucleotide sequence ID" value="XM_065806951.1"/>
</dbReference>
<sequence length="108" mass="11992">MAVSDAIIRACLLYKFKLGTKAAEACRKICAAFGEGTIAEWTGQKWFKKFSSGNENLEDEPRSGRPSIVNNEDIKLAIEQDSSQTCQDLASKFNVSDETIRLHLHQLG</sequence>
<dbReference type="Gene3D" id="1.10.10.10">
    <property type="entry name" value="Winged helix-like DNA-binding domain superfamily/Winged helix DNA-binding domain"/>
    <property type="match status" value="1"/>
</dbReference>
<gene>
    <name evidence="3" type="primary">LOC136085628</name>
</gene>
<dbReference type="InterPro" id="IPR036388">
    <property type="entry name" value="WH-like_DNA-bd_sf"/>
</dbReference>
<evidence type="ECO:0000259" key="1">
    <source>
        <dbReference type="Pfam" id="PF17906"/>
    </source>
</evidence>
<dbReference type="GeneID" id="136085628"/>
<proteinExistence type="predicted"/>
<dbReference type="Proteomes" id="UP001652625">
    <property type="component" value="Chromosome 09"/>
</dbReference>
<keyword evidence="2" id="KW-1185">Reference proteome</keyword>
<dbReference type="InterPro" id="IPR052709">
    <property type="entry name" value="Transposase-MT_Hybrid"/>
</dbReference>
<dbReference type="Gene3D" id="1.10.10.1450">
    <property type="match status" value="1"/>
</dbReference>
<accession>A0ABM4CMH8</accession>